<dbReference type="Proteomes" id="UP000076842">
    <property type="component" value="Unassembled WGS sequence"/>
</dbReference>
<keyword evidence="7" id="KW-1133">Transmembrane helix</keyword>
<organism evidence="12 13">
    <name type="scientific">Calocera cornea HHB12733</name>
    <dbReference type="NCBI Taxonomy" id="1353952"/>
    <lineage>
        <taxon>Eukaryota</taxon>
        <taxon>Fungi</taxon>
        <taxon>Dikarya</taxon>
        <taxon>Basidiomycota</taxon>
        <taxon>Agaricomycotina</taxon>
        <taxon>Dacrymycetes</taxon>
        <taxon>Dacrymycetales</taxon>
        <taxon>Dacrymycetaceae</taxon>
        <taxon>Calocera</taxon>
    </lineage>
</organism>
<evidence type="ECO:0000313" key="12">
    <source>
        <dbReference type="EMBL" id="KZT59594.1"/>
    </source>
</evidence>
<evidence type="ECO:0000256" key="2">
    <source>
        <dbReference type="ARBA" id="ARBA00010473"/>
    </source>
</evidence>
<comment type="similarity">
    <text evidence="2 11">Belongs to the KAR5 family.</text>
</comment>
<dbReference type="Pfam" id="PF04163">
    <property type="entry name" value="Tht1"/>
    <property type="match status" value="1"/>
</dbReference>
<keyword evidence="8" id="KW-0472">Membrane</keyword>
<dbReference type="GO" id="GO:0031965">
    <property type="term" value="C:nuclear membrane"/>
    <property type="evidence" value="ECO:0007669"/>
    <property type="project" value="UniProtKB-SubCell"/>
</dbReference>
<dbReference type="OrthoDB" id="5311848at2759"/>
<evidence type="ECO:0000256" key="11">
    <source>
        <dbReference type="RuleBase" id="RU368082"/>
    </source>
</evidence>
<evidence type="ECO:0000256" key="7">
    <source>
        <dbReference type="ARBA" id="ARBA00022989"/>
    </source>
</evidence>
<evidence type="ECO:0000256" key="1">
    <source>
        <dbReference type="ARBA" id="ARBA00003389"/>
    </source>
</evidence>
<keyword evidence="3 11" id="KW-0415">Karyogamy</keyword>
<comment type="function">
    <text evidence="1 11">Required for nuclear membrane fusion during karyogamy.</text>
</comment>
<proteinExistence type="inferred from homology"/>
<feature type="non-terminal residue" evidence="12">
    <location>
        <position position="1"/>
    </location>
</feature>
<evidence type="ECO:0000256" key="9">
    <source>
        <dbReference type="ARBA" id="ARBA00023180"/>
    </source>
</evidence>
<accession>A0A165HQ74</accession>
<dbReference type="InterPro" id="IPR007292">
    <property type="entry name" value="Nuclear_fusion_Kar5"/>
</dbReference>
<dbReference type="GO" id="GO:0005789">
    <property type="term" value="C:endoplasmic reticulum membrane"/>
    <property type="evidence" value="ECO:0007669"/>
    <property type="project" value="UniProtKB-SubCell"/>
</dbReference>
<feature type="non-terminal residue" evidence="12">
    <location>
        <position position="102"/>
    </location>
</feature>
<keyword evidence="9" id="KW-0325">Glycoprotein</keyword>
<keyword evidence="10 11" id="KW-0539">Nucleus</keyword>
<sequence>GYLGSFSQKPDCFKQVAGRLRLQCEEDMPEAERVEAAVRFTLCELSTARAHSHPLECKPFAVLEVGSSGEDEQLSSCVEALSRSTQHWSSYSGYLREIRACM</sequence>
<evidence type="ECO:0000256" key="4">
    <source>
        <dbReference type="ARBA" id="ARBA00022692"/>
    </source>
</evidence>
<keyword evidence="13" id="KW-1185">Reference proteome</keyword>
<dbReference type="PANTHER" id="PTHR28012:SF1">
    <property type="entry name" value="NUCLEAR FUSION PROTEIN KAR5"/>
    <property type="match status" value="1"/>
</dbReference>
<dbReference type="GO" id="GO:0048288">
    <property type="term" value="P:nuclear membrane fusion involved in karyogamy"/>
    <property type="evidence" value="ECO:0007669"/>
    <property type="project" value="UniProtKB-UniRule"/>
</dbReference>
<dbReference type="InParanoid" id="A0A165HQ74"/>
<evidence type="ECO:0000256" key="8">
    <source>
        <dbReference type="ARBA" id="ARBA00023136"/>
    </source>
</evidence>
<comment type="subcellular location">
    <subcellularLocation>
        <location evidence="11">Endoplasmic reticulum membrane</location>
    </subcellularLocation>
    <subcellularLocation>
        <location evidence="11">Nucleus membrane</location>
    </subcellularLocation>
</comment>
<evidence type="ECO:0000313" key="13">
    <source>
        <dbReference type="Proteomes" id="UP000076842"/>
    </source>
</evidence>
<evidence type="ECO:0000256" key="5">
    <source>
        <dbReference type="ARBA" id="ARBA00022729"/>
    </source>
</evidence>
<keyword evidence="5 11" id="KW-0732">Signal</keyword>
<dbReference type="EMBL" id="KV423939">
    <property type="protein sequence ID" value="KZT59594.1"/>
    <property type="molecule type" value="Genomic_DNA"/>
</dbReference>
<dbReference type="PANTHER" id="PTHR28012">
    <property type="entry name" value="NUCLEAR FUSION PROTEIN KAR5"/>
    <property type="match status" value="1"/>
</dbReference>
<keyword evidence="4" id="KW-0812">Transmembrane</keyword>
<reference evidence="12 13" key="1">
    <citation type="journal article" date="2016" name="Mol. Biol. Evol.">
        <title>Comparative Genomics of Early-Diverging Mushroom-Forming Fungi Provides Insights into the Origins of Lignocellulose Decay Capabilities.</title>
        <authorList>
            <person name="Nagy L.G."/>
            <person name="Riley R."/>
            <person name="Tritt A."/>
            <person name="Adam C."/>
            <person name="Daum C."/>
            <person name="Floudas D."/>
            <person name="Sun H."/>
            <person name="Yadav J.S."/>
            <person name="Pangilinan J."/>
            <person name="Larsson K.H."/>
            <person name="Matsuura K."/>
            <person name="Barry K."/>
            <person name="Labutti K."/>
            <person name="Kuo R."/>
            <person name="Ohm R.A."/>
            <person name="Bhattacharya S.S."/>
            <person name="Shirouzu T."/>
            <person name="Yoshinaga Y."/>
            <person name="Martin F.M."/>
            <person name="Grigoriev I.V."/>
            <person name="Hibbett D.S."/>
        </authorList>
    </citation>
    <scope>NUCLEOTIDE SEQUENCE [LARGE SCALE GENOMIC DNA]</scope>
    <source>
        <strain evidence="12 13">HHB12733</strain>
    </source>
</reference>
<evidence type="ECO:0000256" key="10">
    <source>
        <dbReference type="ARBA" id="ARBA00023242"/>
    </source>
</evidence>
<dbReference type="AlphaFoldDB" id="A0A165HQ74"/>
<evidence type="ECO:0000256" key="6">
    <source>
        <dbReference type="ARBA" id="ARBA00022824"/>
    </source>
</evidence>
<evidence type="ECO:0000256" key="3">
    <source>
        <dbReference type="ARBA" id="ARBA00022459"/>
    </source>
</evidence>
<dbReference type="GO" id="GO:0000742">
    <property type="term" value="P:karyogamy involved in conjugation with cellular fusion"/>
    <property type="evidence" value="ECO:0007669"/>
    <property type="project" value="UniProtKB-UniRule"/>
</dbReference>
<protein>
    <submittedName>
        <fullName evidence="12">Uncharacterized protein</fullName>
    </submittedName>
</protein>
<name>A0A165HQ74_9BASI</name>
<keyword evidence="6 11" id="KW-0256">Endoplasmic reticulum</keyword>
<gene>
    <name evidence="12" type="ORF">CALCODRAFT_425150</name>
</gene>